<organism evidence="1 2">
    <name type="scientific">Cognatiluteimonas sedimenti</name>
    <dbReference type="NCBI Taxonomy" id="2927791"/>
    <lineage>
        <taxon>Bacteria</taxon>
        <taxon>Pseudomonadati</taxon>
        <taxon>Pseudomonadota</taxon>
        <taxon>Gammaproteobacteria</taxon>
        <taxon>Lysobacterales</taxon>
        <taxon>Lysobacteraceae</taxon>
        <taxon>Cognatiluteimonas</taxon>
    </lineage>
</organism>
<proteinExistence type="predicted"/>
<accession>A0ABT0A5U1</accession>
<dbReference type="Proteomes" id="UP001165423">
    <property type="component" value="Unassembled WGS sequence"/>
</dbReference>
<dbReference type="EMBL" id="JALGCL010000003">
    <property type="protein sequence ID" value="MCJ0826365.1"/>
    <property type="molecule type" value="Genomic_DNA"/>
</dbReference>
<gene>
    <name evidence="1" type="ORF">MQC88_10450</name>
</gene>
<sequence>LTGEITTMSKGSDSLTKQVFVAYAYNLYDTRDYRKVFAALEKSFGIKFIFADEKITNMHILQKIISYIRGSDFALFDISAWNPNVTLELGIALAMSEDWYICFNPDKTDVKEVPSDIRGLDRIQYTSFSELEDKLSVLLDQWYPRSTRTTVDDYFAKATTDVHDLLSAKPGLRVNEIADILGMNIRMAQVVVGQLMSDGKLTVEGKTRGARYSVA</sequence>
<dbReference type="Gene3D" id="3.40.50.450">
    <property type="match status" value="1"/>
</dbReference>
<name>A0ABT0A5U1_9GAMM</name>
<evidence type="ECO:0000313" key="2">
    <source>
        <dbReference type="Proteomes" id="UP001165423"/>
    </source>
</evidence>
<comment type="caution">
    <text evidence="1">The sequence shown here is derived from an EMBL/GenBank/DDBJ whole genome shotgun (WGS) entry which is preliminary data.</text>
</comment>
<dbReference type="RefSeq" id="WP_243321749.1">
    <property type="nucleotide sequence ID" value="NZ_JALGCL010000003.1"/>
</dbReference>
<reference evidence="1 2" key="1">
    <citation type="submission" date="2022-03" db="EMBL/GenBank/DDBJ databases">
        <title>Luteimonas soily sp. nov., a novel bacterium isolated from the soil.</title>
        <authorList>
            <person name="Zhang X."/>
        </authorList>
    </citation>
    <scope>NUCLEOTIDE SEQUENCE [LARGE SCALE GENOMIC DNA]</scope>
    <source>
        <strain evidence="1 2">50</strain>
    </source>
</reference>
<protein>
    <submittedName>
        <fullName evidence="1">Uncharacterized protein</fullName>
    </submittedName>
</protein>
<feature type="non-terminal residue" evidence="1">
    <location>
        <position position="1"/>
    </location>
</feature>
<keyword evidence="2" id="KW-1185">Reference proteome</keyword>
<evidence type="ECO:0000313" key="1">
    <source>
        <dbReference type="EMBL" id="MCJ0826365.1"/>
    </source>
</evidence>